<reference evidence="2" key="1">
    <citation type="submission" date="2022-11" db="UniProtKB">
        <authorList>
            <consortium name="WormBaseParasite"/>
        </authorList>
    </citation>
    <scope>IDENTIFICATION</scope>
</reference>
<protein>
    <submittedName>
        <fullName evidence="2">Uncharacterized protein</fullName>
    </submittedName>
</protein>
<dbReference type="Proteomes" id="UP000887580">
    <property type="component" value="Unplaced"/>
</dbReference>
<dbReference type="WBParaSite" id="PS1159_v2.g15241.t1">
    <property type="protein sequence ID" value="PS1159_v2.g15241.t1"/>
    <property type="gene ID" value="PS1159_v2.g15241"/>
</dbReference>
<accession>A0AC35F9H2</accession>
<name>A0AC35F9H2_9BILA</name>
<organism evidence="1 2">
    <name type="scientific">Panagrolaimus sp. PS1159</name>
    <dbReference type="NCBI Taxonomy" id="55785"/>
    <lineage>
        <taxon>Eukaryota</taxon>
        <taxon>Metazoa</taxon>
        <taxon>Ecdysozoa</taxon>
        <taxon>Nematoda</taxon>
        <taxon>Chromadorea</taxon>
        <taxon>Rhabditida</taxon>
        <taxon>Tylenchina</taxon>
        <taxon>Panagrolaimomorpha</taxon>
        <taxon>Panagrolaimoidea</taxon>
        <taxon>Panagrolaimidae</taxon>
        <taxon>Panagrolaimus</taxon>
    </lineage>
</organism>
<sequence length="90" mass="10520">MILILLHVGLIIVLFVCFAVINFLLDKWVFVLPLIIGIFAISAAIDLFITVACYRFVAEERQLLTEAYITSINHSKQVHFKKKHRRHRRN</sequence>
<evidence type="ECO:0000313" key="2">
    <source>
        <dbReference type="WBParaSite" id="PS1159_v2.g15241.t1"/>
    </source>
</evidence>
<evidence type="ECO:0000313" key="1">
    <source>
        <dbReference type="Proteomes" id="UP000887580"/>
    </source>
</evidence>
<proteinExistence type="predicted"/>